<feature type="non-terminal residue" evidence="2">
    <location>
        <position position="88"/>
    </location>
</feature>
<organism evidence="2">
    <name type="scientific">Hepacivirus hominis</name>
    <dbReference type="NCBI Taxonomy" id="3052230"/>
    <lineage>
        <taxon>Viruses</taxon>
        <taxon>Riboviria</taxon>
        <taxon>Orthornavirae</taxon>
        <taxon>Kitrinoviricota</taxon>
        <taxon>Flasuviricetes</taxon>
        <taxon>Amarillovirales</taxon>
        <taxon>Flaviviridae</taxon>
        <taxon>Hepacivirus</taxon>
    </lineage>
</organism>
<accession>A0A193KWJ6</accession>
<feature type="non-terminal residue" evidence="2">
    <location>
        <position position="1"/>
    </location>
</feature>
<evidence type="ECO:0000256" key="1">
    <source>
        <dbReference type="SAM" id="MobiDB-lite"/>
    </source>
</evidence>
<sequence length="88" mass="8910">SVRSRQSTNVVTWTPKPAWLSGPSLRGFMLGALLPTQGGRTAATAGAARAAYCQPAVVTPSPATSRPKQPVEPQGSGTAPCSCVATTS</sequence>
<dbReference type="EMBL" id="KU574851">
    <property type="protein sequence ID" value="ANO39854.1"/>
    <property type="molecule type" value="Genomic_RNA"/>
</dbReference>
<name>A0A193KWJ6_9HEPC</name>
<reference evidence="2" key="1">
    <citation type="submission" date="2016-01" db="EMBL/GenBank/DDBJ databases">
        <title>Recombinant Hepatitis C virus is circulated among high risk population in eastern India.</title>
        <authorList>
            <person name="Gupta D."/>
            <person name="Saha K."/>
            <person name="Firdaus R."/>
            <person name="Sarkar K."/>
            <person name="Biswas A."/>
        </authorList>
    </citation>
    <scope>NUCLEOTIDE SEQUENCE</scope>
    <source>
        <strain evidence="2">KHRGN133</strain>
    </source>
</reference>
<protein>
    <submittedName>
        <fullName evidence="2">NS5B protein</fullName>
    </submittedName>
</protein>
<proteinExistence type="predicted"/>
<feature type="region of interest" description="Disordered" evidence="1">
    <location>
        <begin position="59"/>
        <end position="88"/>
    </location>
</feature>
<feature type="compositionally biased region" description="Polar residues" evidence="1">
    <location>
        <begin position="75"/>
        <end position="88"/>
    </location>
</feature>
<evidence type="ECO:0000313" key="2">
    <source>
        <dbReference type="EMBL" id="ANO39854.1"/>
    </source>
</evidence>